<sequence length="164" mass="18843">MADSAEGGESANPLDLLKRFYALQEERVEAYRFLESGFSAYLEGAPNYNFDLYRSLVHEITRSFKTISEEVVNIQQQFHDVHSMSRLADCIGKVQVEEKDKLEQTVQLQLSRQGATDNPDDACQKAQVGELQQKIQENVQKIYDYMEDLKFESEDLYSSEGAER</sequence>
<dbReference type="AlphaFoldDB" id="A0AAN9G9V8"/>
<name>A0AAN9G9V8_9CAEN</name>
<dbReference type="EMBL" id="JBAMIC010000011">
    <property type="protein sequence ID" value="KAK7100666.1"/>
    <property type="molecule type" value="Genomic_DNA"/>
</dbReference>
<dbReference type="PANTHER" id="PTHR28309">
    <property type="entry name" value="REQUIRED FOR EXCISION 1-B DOMAIN-CONTAINING PROTEIN"/>
    <property type="match status" value="1"/>
</dbReference>
<dbReference type="InterPro" id="IPR039491">
    <property type="entry name" value="REX1-B"/>
</dbReference>
<proteinExistence type="predicted"/>
<dbReference type="PANTHER" id="PTHR28309:SF1">
    <property type="entry name" value="REQUIRED FOR EXCISION 1-B DOMAIN-CONTAINING PROTEIN"/>
    <property type="match status" value="1"/>
</dbReference>
<evidence type="ECO:0008006" key="3">
    <source>
        <dbReference type="Google" id="ProtNLM"/>
    </source>
</evidence>
<reference evidence="1 2" key="1">
    <citation type="submission" date="2024-02" db="EMBL/GenBank/DDBJ databases">
        <title>Chromosome-scale genome assembly of the rough periwinkle Littorina saxatilis.</title>
        <authorList>
            <person name="De Jode A."/>
            <person name="Faria R."/>
            <person name="Formenti G."/>
            <person name="Sims Y."/>
            <person name="Smith T.P."/>
            <person name="Tracey A."/>
            <person name="Wood J.M.D."/>
            <person name="Zagrodzka Z.B."/>
            <person name="Johannesson K."/>
            <person name="Butlin R.K."/>
            <person name="Leder E.H."/>
        </authorList>
    </citation>
    <scope>NUCLEOTIDE SEQUENCE [LARGE SCALE GENOMIC DNA]</scope>
    <source>
        <strain evidence="1">Snail1</strain>
        <tissue evidence="1">Muscle</tissue>
    </source>
</reference>
<dbReference type="Proteomes" id="UP001374579">
    <property type="component" value="Unassembled WGS sequence"/>
</dbReference>
<gene>
    <name evidence="1" type="ORF">V1264_023579</name>
</gene>
<dbReference type="Pfam" id="PF14966">
    <property type="entry name" value="DNA_repr_REX1B"/>
    <property type="match status" value="1"/>
</dbReference>
<keyword evidence="2" id="KW-1185">Reference proteome</keyword>
<protein>
    <recommendedName>
        <fullName evidence="3">Required for excision 1-B domain-containing protein</fullName>
    </recommendedName>
</protein>
<evidence type="ECO:0000313" key="1">
    <source>
        <dbReference type="EMBL" id="KAK7100666.1"/>
    </source>
</evidence>
<comment type="caution">
    <text evidence="1">The sequence shown here is derived from an EMBL/GenBank/DDBJ whole genome shotgun (WGS) entry which is preliminary data.</text>
</comment>
<evidence type="ECO:0000313" key="2">
    <source>
        <dbReference type="Proteomes" id="UP001374579"/>
    </source>
</evidence>
<accession>A0AAN9G9V8</accession>
<organism evidence="1 2">
    <name type="scientific">Littorina saxatilis</name>
    <dbReference type="NCBI Taxonomy" id="31220"/>
    <lineage>
        <taxon>Eukaryota</taxon>
        <taxon>Metazoa</taxon>
        <taxon>Spiralia</taxon>
        <taxon>Lophotrochozoa</taxon>
        <taxon>Mollusca</taxon>
        <taxon>Gastropoda</taxon>
        <taxon>Caenogastropoda</taxon>
        <taxon>Littorinimorpha</taxon>
        <taxon>Littorinoidea</taxon>
        <taxon>Littorinidae</taxon>
        <taxon>Littorina</taxon>
    </lineage>
</organism>